<dbReference type="Gene3D" id="2.60.120.330">
    <property type="entry name" value="B-lactam Antibiotic, Isopenicillin N Synthase, Chain"/>
    <property type="match status" value="1"/>
</dbReference>
<dbReference type="InterPro" id="IPR050295">
    <property type="entry name" value="Plant_2OG-oxidoreductases"/>
</dbReference>
<proteinExistence type="inferred from homology"/>
<feature type="transmembrane region" description="Helical" evidence="5">
    <location>
        <begin position="75"/>
        <end position="93"/>
    </location>
</feature>
<dbReference type="Pfam" id="PF03171">
    <property type="entry name" value="2OG-FeII_Oxy"/>
    <property type="match status" value="1"/>
</dbReference>
<dbReference type="InterPro" id="IPR026992">
    <property type="entry name" value="DIOX_N"/>
</dbReference>
<evidence type="ECO:0000313" key="8">
    <source>
        <dbReference type="Proteomes" id="UP000699042"/>
    </source>
</evidence>
<feature type="compositionally biased region" description="Pro residues" evidence="4">
    <location>
        <begin position="12"/>
        <end position="24"/>
    </location>
</feature>
<protein>
    <submittedName>
        <fullName evidence="7">M6 family metalloprotease domain-containing protein</fullName>
    </submittedName>
</protein>
<dbReference type="InterPro" id="IPR044861">
    <property type="entry name" value="IPNS-like_FE2OG_OXY"/>
</dbReference>
<evidence type="ECO:0000256" key="5">
    <source>
        <dbReference type="SAM" id="Phobius"/>
    </source>
</evidence>
<evidence type="ECO:0000259" key="6">
    <source>
        <dbReference type="PROSITE" id="PS51471"/>
    </source>
</evidence>
<reference evidence="7" key="1">
    <citation type="submission" date="2021-05" db="EMBL/GenBank/DDBJ databases">
        <title>Comparative genomics of three Colletotrichum scovillei strains and genetic complementation revealed genes involved fungal growth and virulence on chili pepper.</title>
        <authorList>
            <person name="Hsieh D.-K."/>
            <person name="Chuang S.-C."/>
            <person name="Chen C.-Y."/>
            <person name="Chao Y.-T."/>
            <person name="Lu M.-Y.J."/>
            <person name="Lee M.-H."/>
            <person name="Shih M.-C."/>
        </authorList>
    </citation>
    <scope>NUCLEOTIDE SEQUENCE</scope>
    <source>
        <strain evidence="7">Coll-153</strain>
    </source>
</reference>
<dbReference type="NCBIfam" id="TIGR03296">
    <property type="entry name" value="M6dom_TIGR03296"/>
    <property type="match status" value="1"/>
</dbReference>
<dbReference type="PROSITE" id="PS51471">
    <property type="entry name" value="FE2OG_OXY"/>
    <property type="match status" value="1"/>
</dbReference>
<accession>A0A9P7U650</accession>
<comment type="similarity">
    <text evidence="1">Belongs to the iron/ascorbate-dependent oxidoreductase family.</text>
</comment>
<evidence type="ECO:0000256" key="2">
    <source>
        <dbReference type="ARBA" id="ARBA00022723"/>
    </source>
</evidence>
<keyword evidence="5" id="KW-0472">Membrane</keyword>
<dbReference type="GO" id="GO:0006508">
    <property type="term" value="P:proteolysis"/>
    <property type="evidence" value="ECO:0007669"/>
    <property type="project" value="InterPro"/>
</dbReference>
<dbReference type="InterPro" id="IPR008757">
    <property type="entry name" value="Peptidase_M6-like_domain"/>
</dbReference>
<keyword evidence="2" id="KW-0479">Metal-binding</keyword>
<evidence type="ECO:0000256" key="4">
    <source>
        <dbReference type="SAM" id="MobiDB-lite"/>
    </source>
</evidence>
<dbReference type="InterPro" id="IPR005123">
    <property type="entry name" value="Oxoglu/Fe-dep_dioxygenase_dom"/>
</dbReference>
<keyword evidence="3" id="KW-0408">Iron</keyword>
<dbReference type="InterPro" id="IPR027443">
    <property type="entry name" value="IPNS-like_sf"/>
</dbReference>
<evidence type="ECO:0000313" key="7">
    <source>
        <dbReference type="EMBL" id="KAG7040978.1"/>
    </source>
</evidence>
<dbReference type="PRINTS" id="PR00682">
    <property type="entry name" value="IPNSYNTHASE"/>
</dbReference>
<dbReference type="EMBL" id="JAESDN010000016">
    <property type="protein sequence ID" value="KAG7040978.1"/>
    <property type="molecule type" value="Genomic_DNA"/>
</dbReference>
<dbReference type="SUPFAM" id="SSF51197">
    <property type="entry name" value="Clavaminate synthase-like"/>
    <property type="match status" value="1"/>
</dbReference>
<keyword evidence="8" id="KW-1185">Reference proteome</keyword>
<keyword evidence="7" id="KW-0645">Protease</keyword>
<gene>
    <name evidence="7" type="ORF">JMJ77_008685</name>
</gene>
<comment type="caution">
    <text evidence="7">The sequence shown here is derived from an EMBL/GenBank/DDBJ whole genome shotgun (WGS) entry which is preliminary data.</text>
</comment>
<evidence type="ECO:0000256" key="1">
    <source>
        <dbReference type="ARBA" id="ARBA00008056"/>
    </source>
</evidence>
<keyword evidence="5" id="KW-0812">Transmembrane</keyword>
<keyword evidence="7" id="KW-0378">Hydrolase</keyword>
<name>A0A9P7U650_9PEZI</name>
<dbReference type="Pfam" id="PF14226">
    <property type="entry name" value="DIOX_N"/>
    <property type="match status" value="1"/>
</dbReference>
<keyword evidence="7" id="KW-0482">Metalloprotease</keyword>
<dbReference type="PANTHER" id="PTHR47991">
    <property type="entry name" value="OXOGLUTARATE/IRON-DEPENDENT DIOXYGENASE"/>
    <property type="match status" value="1"/>
</dbReference>
<evidence type="ECO:0000256" key="3">
    <source>
        <dbReference type="ARBA" id="ARBA00023004"/>
    </source>
</evidence>
<keyword evidence="5" id="KW-1133">Transmembrane helix</keyword>
<dbReference type="GO" id="GO:0046872">
    <property type="term" value="F:metal ion binding"/>
    <property type="evidence" value="ECO:0007669"/>
    <property type="project" value="UniProtKB-KW"/>
</dbReference>
<dbReference type="Proteomes" id="UP000699042">
    <property type="component" value="Unassembled WGS sequence"/>
</dbReference>
<organism evidence="7 8">
    <name type="scientific">Colletotrichum scovillei</name>
    <dbReference type="NCBI Taxonomy" id="1209932"/>
    <lineage>
        <taxon>Eukaryota</taxon>
        <taxon>Fungi</taxon>
        <taxon>Dikarya</taxon>
        <taxon>Ascomycota</taxon>
        <taxon>Pezizomycotina</taxon>
        <taxon>Sordariomycetes</taxon>
        <taxon>Hypocreomycetidae</taxon>
        <taxon>Glomerellales</taxon>
        <taxon>Glomerellaceae</taxon>
        <taxon>Colletotrichum</taxon>
        <taxon>Colletotrichum acutatum species complex</taxon>
    </lineage>
</organism>
<feature type="transmembrane region" description="Helical" evidence="5">
    <location>
        <begin position="45"/>
        <end position="68"/>
    </location>
</feature>
<sequence length="1281" mass="140135">MVSFKVDGTPVDDPPFKGPRPAPQSGPSTAWSGPPGKASILTRQFAALPLIALLYTAAVPFTPVVWVLNIDGSSLFDRLFAGIIMLSACYFQWRIAGLTSPLAVFLPGPSNTTIRNGRIETGSSMGFVWHPSNYWPYVICEAMLLGVAEFGGNELVRRGIVCGIIAGLWLVGYHATPESTRRWAYENVKGWLFWMVLDEMMRIGVDMDSFLKQQVPLHKGIDEIKTSWQTTSHSFSRKEPNNTSMKVRNEITLGRGRDVHEVRDASLLRRRLPSLALLVSVSICWWLVRTSPLNFHSILGDMQFRDGNSGFQAVLGATLGAFIAGPVAAASDSPYTPFVPIDPQDWVNPDNMTWGDFIPPPGTNWSDPARKGSSRNFNIALVVVDYPDRPFVITQPAHSTIFNNPQPAGADIPRENVPTFYRDLLNTPNELNNGHTLHEYWMEDSVGRFGVDLTAFGAYQLSGNGYQYGIDGGFNPGACPEGETCDLNIRTDALAAWRAEVGNATADAFELVFILSAGQDESSTWQEFGEMKFNGPEDVPDEFGPAKKGNSSQSNYARTRYVPWTSWAAASTLWPNAGGGSSTQGESSGMAVYAHELSHLLDIGDNYNNPYGLPLRRAYTGPWSMMSRGSFNGPGGPHTRWQIPALQGASMGSLHTLRDKFQLGLIDKTDILWLSREGLATSGVAVANLVARSVDPGDGLMGVRIIMDGDRSPACNITTEVLCDGGSWDNYDIEVVDRMGSDSFQPDSGVLLSKSKNVDNQPFQWVIDANPEDIELVDFYRPNGSVAMITLGDYRQLADALFHAGTNSGSEFEFIDVPNSLHFYIVDRHRDDERILSYTVAIRSLTGEGGASTHDVSLENGAVTGAKNGTATTQGVTCSFQLTNSGTYVAIDPDAAQHPEDVSAFLGSDVYRLSAEVEGTGWRVDLPNALITAKFGEIKTAYRTMPPTGSFSEIPTLDLSLARDPATEADLLAHLRHALTNVGFLYIINHGVPEEAISDVVDALPELFSLPPEAKSEIALSNSPHFLGYSGDGAETTAGKSDRREQVEFATELPSGLEEGLPLRERLRGPNQWPSSYPALRPIVESYISEMTDLGNRFLILVAKALSLPPETFLSYLSDQHRLKLVHYPGLPEDEAGGQGVGPHKDSSGWWTFLLQASPPHIKGLQALNKMGEWIDVPVLPGSFVVNIGQAFEVVTNGVCKATTHRVLSGHLERFSVPFFQGVRRDLTKEEAVGSLREHFARPEIRGLVSESEEGREIDSAFLKGKYETWGESQLRTKAQK</sequence>
<dbReference type="GO" id="GO:0008237">
    <property type="term" value="F:metallopeptidase activity"/>
    <property type="evidence" value="ECO:0007669"/>
    <property type="project" value="UniProtKB-KW"/>
</dbReference>
<feature type="domain" description="Fe2OG dioxygenase" evidence="6">
    <location>
        <begin position="1119"/>
        <end position="1223"/>
    </location>
</feature>
<dbReference type="GO" id="GO:0044283">
    <property type="term" value="P:small molecule biosynthetic process"/>
    <property type="evidence" value="ECO:0007669"/>
    <property type="project" value="UniProtKB-ARBA"/>
</dbReference>
<feature type="region of interest" description="Disordered" evidence="4">
    <location>
        <begin position="1"/>
        <end position="33"/>
    </location>
</feature>